<evidence type="ECO:0000259" key="13">
    <source>
        <dbReference type="PROSITE" id="PS50198"/>
    </source>
</evidence>
<dbReference type="Pfam" id="PF13624">
    <property type="entry name" value="SurA_N_3"/>
    <property type="match status" value="2"/>
</dbReference>
<dbReference type="AlphaFoldDB" id="A0A3M2HYE7"/>
<feature type="domain" description="PpiC" evidence="13">
    <location>
        <begin position="284"/>
        <end position="387"/>
    </location>
</feature>
<proteinExistence type="inferred from homology"/>
<dbReference type="PROSITE" id="PS50198">
    <property type="entry name" value="PPIC_PPIASE_2"/>
    <property type="match status" value="1"/>
</dbReference>
<sequence length="656" mass="71471">MLQALREKSSGWVATLILGILIVPFALFGINDYMGRQIENYAARVQAPPAWWRSAPSWWPVSVLWSKEDIGIRDFRMRFDNLRSQQRQQQGDAFDNREFESAENKRRVLDRMIDERLAQIAAREAGIVIPDAQVRRQIETFPEFQVDGKFNAQRYQSLLASLNPPMSPLMFQQSIREGLLGSSLLGTLAGTGFVSRAETERMMTMLLETRDVTAVLVPPAADDKAVADTEIAAWYKSHAGNYRAPETVTLEYVDVDAAKLPAPTLDDAQLRERYQAERGKFGTAEQRQVSHILIPVAANASAAERKAAQDKAVGLAREARAGADFAALARANSGDPGSKAQGGDLGWVQRDGVMPKPFEDAVFALQAGAVSDPVKTPSGWHVIRLREVRAGTVKPFEEVRERLVAEFNATGRERAYNDLLGRLVDDLMKNPTGFAEVAAKHGLAVQKTGPVPKGGGEGIAALPAVQRDAFSESRIADGGVSDPIEVGTDRSVLLRVVAHTQERAMALAQVRERVIADIRADRAGKVAEASAKSLVEAVRQGGALRALAAERKLQAQAMPGMARNMPVPTPEAAQAIFRAPRPAPKAPSLGQVRLPDGAWLVFQVDAVHAGKLDDVPEAQRAAMRQQLAAANGDQAARAYVTAMRKRLRIDVAESQL</sequence>
<dbReference type="InterPro" id="IPR027304">
    <property type="entry name" value="Trigger_fact/SurA_dom_sf"/>
</dbReference>
<dbReference type="Gene3D" id="3.10.50.40">
    <property type="match status" value="1"/>
</dbReference>
<dbReference type="Gene3D" id="1.10.4030.10">
    <property type="entry name" value="Porin chaperone SurA, peptide-binding domain"/>
    <property type="match status" value="1"/>
</dbReference>
<keyword evidence="11" id="KW-0697">Rotamase</keyword>
<protein>
    <recommendedName>
        <fullName evidence="9">Periplasmic chaperone PpiD</fullName>
    </recommendedName>
    <alternativeName>
        <fullName evidence="10">Periplasmic folding chaperone</fullName>
    </alternativeName>
</protein>
<keyword evidence="2" id="KW-1003">Cell membrane</keyword>
<keyword evidence="7" id="KW-0143">Chaperone</keyword>
<gene>
    <name evidence="14" type="ORF">EBB59_00140</name>
</gene>
<dbReference type="InterPro" id="IPR052029">
    <property type="entry name" value="PpiD_chaperone"/>
</dbReference>
<dbReference type="PANTHER" id="PTHR47529:SF1">
    <property type="entry name" value="PERIPLASMIC CHAPERONE PPID"/>
    <property type="match status" value="1"/>
</dbReference>
<keyword evidence="15" id="KW-1185">Reference proteome</keyword>
<keyword evidence="11 14" id="KW-0413">Isomerase</keyword>
<dbReference type="PANTHER" id="PTHR47529">
    <property type="entry name" value="PEPTIDYL-PROLYL CIS-TRANS ISOMERASE D"/>
    <property type="match status" value="1"/>
</dbReference>
<evidence type="ECO:0000256" key="8">
    <source>
        <dbReference type="ARBA" id="ARBA00038408"/>
    </source>
</evidence>
<dbReference type="Pfam" id="PF13616">
    <property type="entry name" value="Rotamase_3"/>
    <property type="match status" value="1"/>
</dbReference>
<reference evidence="14 15" key="1">
    <citation type="submission" date="2018-10" db="EMBL/GenBank/DDBJ databases">
        <title>Proposal of Lysobacter pythonis sp. nov. isolated from royal pythons (Python regius).</title>
        <authorList>
            <person name="Hans-Juergen B."/>
            <person name="Huptas C."/>
            <person name="Sandra B."/>
            <person name="Igor L."/>
            <person name="Joachim S."/>
            <person name="Siegfried S."/>
            <person name="Mareike W."/>
            <person name="Peter K."/>
        </authorList>
    </citation>
    <scope>NUCLEOTIDE SEQUENCE [LARGE SCALE GENOMIC DNA]</scope>
    <source>
        <strain evidence="14 15">4284/11</strain>
    </source>
</reference>
<evidence type="ECO:0000256" key="6">
    <source>
        <dbReference type="ARBA" id="ARBA00023136"/>
    </source>
</evidence>
<dbReference type="EMBL" id="RFLY01000001">
    <property type="protein sequence ID" value="RMH94751.1"/>
    <property type="molecule type" value="Genomic_DNA"/>
</dbReference>
<evidence type="ECO:0000313" key="14">
    <source>
        <dbReference type="EMBL" id="RMH94751.1"/>
    </source>
</evidence>
<evidence type="ECO:0000256" key="10">
    <source>
        <dbReference type="ARBA" id="ARBA00042775"/>
    </source>
</evidence>
<evidence type="ECO:0000256" key="12">
    <source>
        <dbReference type="SAM" id="Phobius"/>
    </source>
</evidence>
<dbReference type="GO" id="GO:0003755">
    <property type="term" value="F:peptidyl-prolyl cis-trans isomerase activity"/>
    <property type="evidence" value="ECO:0007669"/>
    <property type="project" value="UniProtKB-KW"/>
</dbReference>
<evidence type="ECO:0000256" key="1">
    <source>
        <dbReference type="ARBA" id="ARBA00004382"/>
    </source>
</evidence>
<accession>A0A3M2HYE7</accession>
<dbReference type="InterPro" id="IPR046357">
    <property type="entry name" value="PPIase_dom_sf"/>
</dbReference>
<dbReference type="OrthoDB" id="9812372at2"/>
<dbReference type="InterPro" id="IPR000297">
    <property type="entry name" value="PPIase_PpiC"/>
</dbReference>
<organism evidence="14 15">
    <name type="scientific">Solilutibacter pythonis</name>
    <dbReference type="NCBI Taxonomy" id="2483112"/>
    <lineage>
        <taxon>Bacteria</taxon>
        <taxon>Pseudomonadati</taxon>
        <taxon>Pseudomonadota</taxon>
        <taxon>Gammaproteobacteria</taxon>
        <taxon>Lysobacterales</taxon>
        <taxon>Lysobacteraceae</taxon>
        <taxon>Solilutibacter</taxon>
    </lineage>
</organism>
<dbReference type="PROSITE" id="PS01096">
    <property type="entry name" value="PPIC_PPIASE_1"/>
    <property type="match status" value="1"/>
</dbReference>
<evidence type="ECO:0000256" key="11">
    <source>
        <dbReference type="PROSITE-ProRule" id="PRU00278"/>
    </source>
</evidence>
<dbReference type="RefSeq" id="WP_122100139.1">
    <property type="nucleotide sequence ID" value="NZ_RFLY01000001.1"/>
</dbReference>
<dbReference type="Proteomes" id="UP000275012">
    <property type="component" value="Unassembled WGS sequence"/>
</dbReference>
<evidence type="ECO:0000256" key="7">
    <source>
        <dbReference type="ARBA" id="ARBA00023186"/>
    </source>
</evidence>
<comment type="similarity">
    <text evidence="8">Belongs to the PpiD chaperone family.</text>
</comment>
<dbReference type="InterPro" id="IPR023058">
    <property type="entry name" value="PPIase_PpiC_CS"/>
</dbReference>
<keyword evidence="5 12" id="KW-1133">Transmembrane helix</keyword>
<comment type="subcellular location">
    <subcellularLocation>
        <location evidence="1">Cell inner membrane</location>
        <topology evidence="1">Single-pass type II membrane protein</topology>
        <orientation evidence="1">Periplasmic side</orientation>
    </subcellularLocation>
</comment>
<comment type="caution">
    <text evidence="14">The sequence shown here is derived from an EMBL/GenBank/DDBJ whole genome shotgun (WGS) entry which is preliminary data.</text>
</comment>
<evidence type="ECO:0000256" key="9">
    <source>
        <dbReference type="ARBA" id="ARBA00040743"/>
    </source>
</evidence>
<dbReference type="SUPFAM" id="SSF109998">
    <property type="entry name" value="Triger factor/SurA peptide-binding domain-like"/>
    <property type="match status" value="1"/>
</dbReference>
<keyword evidence="6 12" id="KW-0472">Membrane</keyword>
<evidence type="ECO:0000313" key="15">
    <source>
        <dbReference type="Proteomes" id="UP000275012"/>
    </source>
</evidence>
<dbReference type="GO" id="GO:0005886">
    <property type="term" value="C:plasma membrane"/>
    <property type="evidence" value="ECO:0007669"/>
    <property type="project" value="UniProtKB-SubCell"/>
</dbReference>
<evidence type="ECO:0000256" key="5">
    <source>
        <dbReference type="ARBA" id="ARBA00022989"/>
    </source>
</evidence>
<evidence type="ECO:0000256" key="4">
    <source>
        <dbReference type="ARBA" id="ARBA00022692"/>
    </source>
</evidence>
<feature type="transmembrane region" description="Helical" evidence="12">
    <location>
        <begin position="12"/>
        <end position="30"/>
    </location>
</feature>
<evidence type="ECO:0000256" key="3">
    <source>
        <dbReference type="ARBA" id="ARBA00022519"/>
    </source>
</evidence>
<dbReference type="SUPFAM" id="SSF54534">
    <property type="entry name" value="FKBP-like"/>
    <property type="match status" value="1"/>
</dbReference>
<name>A0A3M2HYE7_9GAMM</name>
<keyword evidence="4 12" id="KW-0812">Transmembrane</keyword>
<keyword evidence="3" id="KW-0997">Cell inner membrane</keyword>
<evidence type="ECO:0000256" key="2">
    <source>
        <dbReference type="ARBA" id="ARBA00022475"/>
    </source>
</evidence>